<feature type="transmembrane region" description="Helical" evidence="1">
    <location>
        <begin position="7"/>
        <end position="24"/>
    </location>
</feature>
<accession>A0ABT9YJ53</accession>
<organism evidence="2 3">
    <name type="scientific">Alkalicoccobacillus murimartini</name>
    <dbReference type="NCBI Taxonomy" id="171685"/>
    <lineage>
        <taxon>Bacteria</taxon>
        <taxon>Bacillati</taxon>
        <taxon>Bacillota</taxon>
        <taxon>Bacilli</taxon>
        <taxon>Bacillales</taxon>
        <taxon>Bacillaceae</taxon>
        <taxon>Alkalicoccobacillus</taxon>
    </lineage>
</organism>
<evidence type="ECO:0008006" key="4">
    <source>
        <dbReference type="Google" id="ProtNLM"/>
    </source>
</evidence>
<keyword evidence="3" id="KW-1185">Reference proteome</keyword>
<keyword evidence="1" id="KW-0472">Membrane</keyword>
<feature type="transmembrane region" description="Helical" evidence="1">
    <location>
        <begin position="30"/>
        <end position="48"/>
    </location>
</feature>
<dbReference type="RefSeq" id="WP_306983541.1">
    <property type="nucleotide sequence ID" value="NZ_JAUSUA010000004.1"/>
</dbReference>
<name>A0ABT9YJ53_9BACI</name>
<dbReference type="Proteomes" id="UP001225034">
    <property type="component" value="Unassembled WGS sequence"/>
</dbReference>
<reference evidence="2 3" key="1">
    <citation type="submission" date="2023-07" db="EMBL/GenBank/DDBJ databases">
        <title>Genomic Encyclopedia of Type Strains, Phase IV (KMG-IV): sequencing the most valuable type-strain genomes for metagenomic binning, comparative biology and taxonomic classification.</title>
        <authorList>
            <person name="Goeker M."/>
        </authorList>
    </citation>
    <scope>NUCLEOTIDE SEQUENCE [LARGE SCALE GENOMIC DNA]</scope>
    <source>
        <strain evidence="2 3">DSM 19154</strain>
    </source>
</reference>
<comment type="caution">
    <text evidence="2">The sequence shown here is derived from an EMBL/GenBank/DDBJ whole genome shotgun (WGS) entry which is preliminary data.</text>
</comment>
<evidence type="ECO:0000313" key="3">
    <source>
        <dbReference type="Proteomes" id="UP001225034"/>
    </source>
</evidence>
<sequence>MKVLAWAGRISLILAAFVLYMLGLMKVIPVLIGGLFLFASILFALYPAKKTNRFKGFRP</sequence>
<proteinExistence type="predicted"/>
<evidence type="ECO:0000313" key="2">
    <source>
        <dbReference type="EMBL" id="MDQ0207888.1"/>
    </source>
</evidence>
<keyword evidence="1" id="KW-1133">Transmembrane helix</keyword>
<keyword evidence="1" id="KW-0812">Transmembrane</keyword>
<gene>
    <name evidence="2" type="ORF">J2S05_002697</name>
</gene>
<protein>
    <recommendedName>
        <fullName evidence="4">DUF2892 domain-containing protein</fullName>
    </recommendedName>
</protein>
<evidence type="ECO:0000256" key="1">
    <source>
        <dbReference type="SAM" id="Phobius"/>
    </source>
</evidence>
<dbReference type="EMBL" id="JAUSUA010000004">
    <property type="protein sequence ID" value="MDQ0207888.1"/>
    <property type="molecule type" value="Genomic_DNA"/>
</dbReference>